<protein>
    <recommendedName>
        <fullName evidence="22">RNA-directed RNA polymerase L</fullName>
        <shortName evidence="22">Protein L</shortName>
    </recommendedName>
    <alternativeName>
        <fullName evidence="22">Large structural protein</fullName>
    </alternativeName>
    <alternativeName>
        <fullName evidence="22">Replicase</fullName>
    </alternativeName>
    <alternativeName>
        <fullName evidence="22">Transcriptase</fullName>
    </alternativeName>
    <domain>
        <recommendedName>
            <fullName evidence="22">RNA-directed RNA polymerase</fullName>
            <ecNumber evidence="22">2.7.7.48</ecNumber>
        </recommendedName>
    </domain>
    <domain>
        <recommendedName>
            <fullName evidence="22">GTP phosphohydrolase</fullName>
            <ecNumber evidence="22">3.6.1.-</ecNumber>
        </recommendedName>
    </domain>
    <domain>
        <recommendedName>
            <fullName evidence="22">GDP polyribonucleotidyltransferase</fullName>
            <ecNumber evidence="22">2.7.7.88</ecNumber>
        </recommendedName>
        <alternativeName>
            <fullName evidence="22">PRNTase</fullName>
        </alternativeName>
    </domain>
    <domain>
        <recommendedName>
            <fullName evidence="22">mRNA (nucleoside-2'-O-)-methyltransferase</fullName>
            <shortName evidence="22">N1-2'-O-MTase</shortName>
            <ecNumber evidence="22">2.1.1.-</ecNumber>
        </recommendedName>
    </domain>
    <domain>
        <recommendedName>
            <fullName evidence="22">mRNA (guanine-N(7)-)-methyltransferase</fullName>
            <shortName evidence="22">G-N7-MTase</shortName>
        </recommendedName>
    </domain>
</protein>
<dbReference type="PROSITE" id="PS50526">
    <property type="entry name" value="RDRP_SSRNA_NEG_NONSEG"/>
    <property type="match status" value="1"/>
</dbReference>
<evidence type="ECO:0000313" key="27">
    <source>
        <dbReference type="Proteomes" id="UP000153605"/>
    </source>
</evidence>
<dbReference type="PROSITE" id="PS51590">
    <property type="entry name" value="SAM_MT_MNV_L"/>
    <property type="match status" value="1"/>
</dbReference>
<feature type="domain" description="Mononegavirus-type SAM-dependent 2'-O-MTase" evidence="25">
    <location>
        <begin position="1793"/>
        <end position="2000"/>
    </location>
</feature>
<evidence type="ECO:0000256" key="22">
    <source>
        <dbReference type="PIRNR" id="PIRNR000830"/>
    </source>
</evidence>
<dbReference type="NCBIfam" id="TIGR04198">
    <property type="entry name" value="paramyx_RNAcap"/>
    <property type="match status" value="1"/>
</dbReference>
<evidence type="ECO:0000256" key="17">
    <source>
        <dbReference type="ARBA" id="ARBA00024494"/>
    </source>
</evidence>
<evidence type="ECO:0000256" key="14">
    <source>
        <dbReference type="ARBA" id="ARBA00023042"/>
    </source>
</evidence>
<evidence type="ECO:0000256" key="6">
    <source>
        <dbReference type="ARBA" id="ARBA00022679"/>
    </source>
</evidence>
<dbReference type="GO" id="GO:0004482">
    <property type="term" value="F:mRNA 5'-cap (guanine-N7-)-methyltransferase activity"/>
    <property type="evidence" value="ECO:0007669"/>
    <property type="project" value="InterPro"/>
</dbReference>
<keyword evidence="15 22" id="KW-1035">Host cytoplasm</keyword>
<evidence type="ECO:0000256" key="21">
    <source>
        <dbReference type="ARBA" id="ARBA00048548"/>
    </source>
</evidence>
<evidence type="ECO:0000256" key="15">
    <source>
        <dbReference type="ARBA" id="ARBA00023200"/>
    </source>
</evidence>
<dbReference type="GeneID" id="21011777"/>
<evidence type="ECO:0000256" key="8">
    <source>
        <dbReference type="ARBA" id="ARBA00022695"/>
    </source>
</evidence>
<keyword evidence="10" id="KW-0378">Hydrolase</keyword>
<dbReference type="InterPro" id="IPR016269">
    <property type="entry name" value="RNA-dir_pol_paramyxovirus"/>
</dbReference>
<evidence type="ECO:0000256" key="12">
    <source>
        <dbReference type="ARBA" id="ARBA00022844"/>
    </source>
</evidence>
<gene>
    <name evidence="26" type="primary">L</name>
</gene>
<comment type="function">
    <text evidence="22">RNA-directed RNA polymerase that catalyzes the transcription of viral mRNAs, their capping and polyadenylation. The template is composed of the viral RNA tightly encapsidated by the nucleoprotein (N). The viral polymerase binds to the genomic RNA at the 3' leader promoter, and transcribes subsequently all viral mRNAs with a decreasing efficiency. The first gene is the most transcribed, and the last the least transcribed. The viral phosphoprotein acts as a processivity factor. Capping is concomitant with initiation of mRNA transcription. Indeed, a GDP polyribonucleotidyl transferase (PRNTase) adds the cap structure when the nascent RNA chain length has reached few nucleotides. Ribose 2'-O methylation of viral mRNA cap precedes and facilitates subsequent guanine-N-7 methylation, both activities being carried by the viral polymerase. Polyadenylation of mRNAs occur by a stuttering mechanism at a slipery stop site present at the end viral genes. After finishing transcription of a mRNA, the polymerase can resume transcription of the downstream gene.</text>
</comment>
<evidence type="ECO:0000256" key="1">
    <source>
        <dbReference type="ARBA" id="ARBA00003132"/>
    </source>
</evidence>
<dbReference type="InterPro" id="IPR025786">
    <property type="entry name" value="Mononega_L_MeTrfase"/>
</dbReference>
<feature type="compositionally biased region" description="Polar residues" evidence="23">
    <location>
        <begin position="602"/>
        <end position="631"/>
    </location>
</feature>
<dbReference type="EC" id="2.1.1.-" evidence="22"/>
<evidence type="ECO:0000313" key="26">
    <source>
        <dbReference type="EMBL" id="AFM97198.1"/>
    </source>
</evidence>
<dbReference type="RefSeq" id="YP_009094339.1">
    <property type="nucleotide sequence ID" value="NC_025386.1"/>
</dbReference>
<keyword evidence="11 22" id="KW-0067">ATP-binding</keyword>
<comment type="similarity">
    <text evidence="2 22">Belongs to the paramyxovirus L protein family.</text>
</comment>
<evidence type="ECO:0000256" key="4">
    <source>
        <dbReference type="ARBA" id="ARBA00022603"/>
    </source>
</evidence>
<evidence type="ECO:0000256" key="18">
    <source>
        <dbReference type="ARBA" id="ARBA00024499"/>
    </source>
</evidence>
<reference evidence="26 27" key="2">
    <citation type="journal article" date="2012" name="Arch. Virol.">
        <title>Genome characterization of Salem virus reveals its evolutionary intermediate status in the subfamily Paramyxovirinae.</title>
        <authorList>
            <person name="Anderson D.E."/>
            <person name="Dubovi E.J."/>
            <person name="Yu M."/>
            <person name="Wang L.F."/>
            <person name="Renshaw R.W."/>
        </authorList>
    </citation>
    <scope>NUCLEOTIDE SEQUENCE [LARGE SCALE GENOMIC DNA]</scope>
</reference>
<dbReference type="EC" id="2.7.7.48" evidence="22"/>
<dbReference type="InterPro" id="IPR039736">
    <property type="entry name" value="L_poly_C"/>
</dbReference>
<comment type="catalytic activity">
    <reaction evidence="22">
        <text>RNA(n) + a ribonucleoside 5'-triphosphate = RNA(n+1) + diphosphate</text>
        <dbReference type="Rhea" id="RHEA:21248"/>
        <dbReference type="Rhea" id="RHEA-COMP:14527"/>
        <dbReference type="Rhea" id="RHEA-COMP:17342"/>
        <dbReference type="ChEBI" id="CHEBI:33019"/>
        <dbReference type="ChEBI" id="CHEBI:61557"/>
        <dbReference type="ChEBI" id="CHEBI:140395"/>
        <dbReference type="EC" id="2.7.7.48"/>
    </reaction>
</comment>
<dbReference type="EC" id="3.6.1.-" evidence="22"/>
<keyword evidence="13 22" id="KW-0693">Viral RNA replication</keyword>
<feature type="domain" description="RdRp catalytic" evidence="24">
    <location>
        <begin position="682"/>
        <end position="866"/>
    </location>
</feature>
<keyword evidence="4 22" id="KW-0489">Methyltransferase</keyword>
<dbReference type="EC" id="2.7.7.88" evidence="22"/>
<proteinExistence type="inferred from homology"/>
<evidence type="ECO:0000256" key="19">
    <source>
        <dbReference type="ARBA" id="ARBA00047332"/>
    </source>
</evidence>
<dbReference type="KEGG" id="vg:21011777"/>
<evidence type="ECO:0000256" key="9">
    <source>
        <dbReference type="ARBA" id="ARBA00022741"/>
    </source>
</evidence>
<evidence type="ECO:0000256" key="2">
    <source>
        <dbReference type="ARBA" id="ARBA00007934"/>
    </source>
</evidence>
<dbReference type="GO" id="GO:0003924">
    <property type="term" value="F:GTPase activity"/>
    <property type="evidence" value="ECO:0007669"/>
    <property type="project" value="RHEA"/>
</dbReference>
<keyword evidence="9 22" id="KW-0547">Nucleotide-binding</keyword>
<keyword evidence="14 22" id="KW-0506">mRNA capping</keyword>
<keyword evidence="6 22" id="KW-0808">Transferase</keyword>
<feature type="region of interest" description="Disordered" evidence="23">
    <location>
        <begin position="593"/>
        <end position="631"/>
    </location>
</feature>
<name>I6TFZ2_9MONO</name>
<accession>I6TFZ2</accession>
<dbReference type="GO" id="GO:0030430">
    <property type="term" value="C:host cell cytoplasm"/>
    <property type="evidence" value="ECO:0007669"/>
    <property type="project" value="UniProtKB-SubCell"/>
</dbReference>
<evidence type="ECO:0000256" key="23">
    <source>
        <dbReference type="SAM" id="MobiDB-lite"/>
    </source>
</evidence>
<dbReference type="EMBL" id="JQ697837">
    <property type="protein sequence ID" value="AFM97198.1"/>
    <property type="molecule type" value="Viral_cRNA"/>
</dbReference>
<comment type="catalytic activity">
    <reaction evidence="18 22">
        <text>a 5'-end (5'-triphosphoguanosine)-(2'-O-methyladenylyl)-adenylyl-cytidylyl-adenosine in mRNA + S-adenosyl-L-methionine = a 5'-end (N(7)-methyl 5'-triphosphoguanosine)-(2'-O-methyladenylyl)-adenylyl-cytidylyl-adenosine in mRNA + S-adenosyl-L-homocysteine</text>
        <dbReference type="Rhea" id="RHEA:65440"/>
        <dbReference type="Rhea" id="RHEA-COMP:16798"/>
        <dbReference type="Rhea" id="RHEA-COMP:16801"/>
        <dbReference type="ChEBI" id="CHEBI:57856"/>
        <dbReference type="ChEBI" id="CHEBI:59789"/>
        <dbReference type="ChEBI" id="CHEBI:156482"/>
        <dbReference type="ChEBI" id="CHEBI:156483"/>
    </reaction>
</comment>
<evidence type="ECO:0000256" key="5">
    <source>
        <dbReference type="ARBA" id="ARBA00022664"/>
    </source>
</evidence>
<comment type="catalytic activity">
    <reaction evidence="20">
        <text>a 5'-end (5'-triphosphoguanosine)-adenylyl-adenylyl-cytidylyl-adenosine in mRNA + 2 S-adenosyl-L-methionine = a 5'-end (N(7)-methyl 5'-triphosphoguanosine)-(2'-O-methyladenylyl)-adenylyl-cytidylyl-adenosine in mRNA + 2 S-adenosyl-L-homocysteine + H(+)</text>
        <dbReference type="Rhea" id="RHEA:65376"/>
        <dbReference type="Rhea" id="RHEA-COMP:16797"/>
        <dbReference type="Rhea" id="RHEA-COMP:16798"/>
        <dbReference type="ChEBI" id="CHEBI:15378"/>
        <dbReference type="ChEBI" id="CHEBI:57856"/>
        <dbReference type="ChEBI" id="CHEBI:59789"/>
        <dbReference type="ChEBI" id="CHEBI:156483"/>
        <dbReference type="ChEBI" id="CHEBI:156484"/>
        <dbReference type="EC" id="2.1.1.375"/>
    </reaction>
</comment>
<keyword evidence="3 22" id="KW-0696">RNA-directed RNA polymerase</keyword>
<organism evidence="26 27">
    <name type="scientific">Salem virus</name>
    <dbReference type="NCBI Taxonomy" id="120499"/>
    <lineage>
        <taxon>Viruses</taxon>
        <taxon>Riboviria</taxon>
        <taxon>Orthornavirae</taxon>
        <taxon>Negarnaviricota</taxon>
        <taxon>Haploviricotina</taxon>
        <taxon>Monjiviricetes</taxon>
        <taxon>Mononegavirales</taxon>
        <taxon>Paramyxoviridae</taxon>
        <taxon>Orthoparamyxovirinae</taxon>
        <taxon>Salemvirus</taxon>
        <taxon>Salemvirus salemense</taxon>
    </lineage>
</organism>
<dbReference type="Pfam" id="PF14318">
    <property type="entry name" value="Mononeg_mRNAcap"/>
    <property type="match status" value="1"/>
</dbReference>
<keyword evidence="16" id="KW-0511">Multifunctional enzyme</keyword>
<evidence type="ECO:0000256" key="7">
    <source>
        <dbReference type="ARBA" id="ARBA00022691"/>
    </source>
</evidence>
<evidence type="ECO:0000256" key="10">
    <source>
        <dbReference type="ARBA" id="ARBA00022801"/>
    </source>
</evidence>
<keyword evidence="5 22" id="KW-0507">mRNA processing</keyword>
<comment type="catalytic activity">
    <reaction evidence="17">
        <text>a 5'-end triphospho-adenylyl-adenylyl-cytidylyl-adenosine in mRNA + GDP + H(+) = a 5'-end (5'-triphosphoguanosine)-adenylyl-adenylyl-cytidylyl-adenosine in mRNA + diphosphate</text>
        <dbReference type="Rhea" id="RHEA:65436"/>
        <dbReference type="Rhea" id="RHEA-COMP:16797"/>
        <dbReference type="Rhea" id="RHEA-COMP:16799"/>
        <dbReference type="ChEBI" id="CHEBI:15378"/>
        <dbReference type="ChEBI" id="CHEBI:33019"/>
        <dbReference type="ChEBI" id="CHEBI:58189"/>
        <dbReference type="ChEBI" id="CHEBI:156484"/>
        <dbReference type="ChEBI" id="CHEBI:156503"/>
        <dbReference type="EC" id="2.7.7.88"/>
    </reaction>
</comment>
<keyword evidence="7 22" id="KW-0949">S-adenosyl-L-methionine</keyword>
<keyword evidence="12 22" id="KW-0946">Virion</keyword>
<evidence type="ECO:0000256" key="3">
    <source>
        <dbReference type="ARBA" id="ARBA00022484"/>
    </source>
</evidence>
<reference evidence="26 27" key="1">
    <citation type="journal article" date="2000" name="Virology">
        <title>Identification and phylogenetic comparison of Salem virus, a novel paramyxovirus of horses.</title>
        <authorList>
            <person name="Renshaw R.W."/>
            <person name="Glaser A.L."/>
            <person name="Van Campen H."/>
            <person name="Weiland F."/>
            <person name="Dubovi E.J."/>
        </authorList>
    </citation>
    <scope>NUCLEOTIDE SEQUENCE [LARGE SCALE GENOMIC DNA]</scope>
</reference>
<dbReference type="PIRSF" id="PIRSF000830">
    <property type="entry name" value="RNA_pol_ParamyxoV"/>
    <property type="match status" value="1"/>
</dbReference>
<dbReference type="InterPro" id="IPR014023">
    <property type="entry name" value="Mononeg_RNA_pol_cat"/>
</dbReference>
<dbReference type="InterPro" id="IPR026890">
    <property type="entry name" value="Mononeg_mRNAcap"/>
</dbReference>
<evidence type="ECO:0000256" key="13">
    <source>
        <dbReference type="ARBA" id="ARBA00022953"/>
    </source>
</evidence>
<comment type="function">
    <text evidence="1 22">RNA-directed RNA polymerase that catalyzes the replication of viral genomic RNA. The template is composed of the viral RNA tightly encapsidated by the nucleoprotein (N). The replicase mode is dependent on intracellular N protein concentration. In this mode, the polymerase replicates the whole viral genome without recognizing transcriptional signals, and the replicated genome is not caped or polyadenylated.</text>
</comment>
<evidence type="ECO:0000259" key="24">
    <source>
        <dbReference type="PROSITE" id="PS50526"/>
    </source>
</evidence>
<sequence>MTDLSLNEVLYPEVHLNSPIVTGKLVGLLNRVGLPHRVNLRDQTIVENINFRVVHQPSDPDWIKYSELRVHILNLLDQNKIEHYPSYPEGNHFLFRLHDGKLAPRLETLLERSFRIYRNNYLDLAGMLAQVRSKLGLTNSESYDFKLYSEELPLIMKTSKWWHPFLNWFSIKTLMRCVIKRTYGRSSKRKPIIETAFGESLIVVITHQLIVIIDKQGRSVHYLTPEHVLLFCDVVEGRLMIDTGSKVDPKLSVLSDKGNSLWELIDSLFCHLGNSTYEIVGLLEPLTLAILQTRDVVLDLRGAFLNHCLSELDAILIKANFTTLDDFASIADTLQQLLNLSDINLVAEFFSYFRTFGHPTLEAVTAADKVRTYMADPKLINYEIMMKAHAVYCGIIINGYRDRHSGIWPPVEFPSHADQAILRARNNNDALSDVMCVLNWKSFIGFHFKCFLDLNLDEDLSIYLKDRALAAVKDHWDAIYPTEHMKYSPERNPTSRRLVDIFIQDANFDPAHLIEYVLSGEYLTDPEFNISYSLKEKEIKQAGRLFAKMTYKMRACQVIAESLIAHGVGRYFKDNGMVKSEVELSKTLHRMSVSAVPRSDRSQMSSGGNVIPPSNNSEYTGHSNPDGSQKESYINVGKFNNSHQRDNRFGGCISNKNDLKTHRKYQSLPIQSLKHEENYETVSSFITTDLQKYCLNWRYESTAVFAERLNEIYGLPGFFNWQHKRLERSILYVADPSCPPDHEEFIHLEDTDNSGIFIHYPMGGIEGYSQKLWTISTIPYLYLTAVEVGVRITALVQGDNTVIAVTKRVPTTWPYHVKKESAMDVTRRYFKQLRWNLSGIGHNLKMNETIISSHFFVYSKGIYYDGMLLSQSLKSISRCVFWSETLVDETRAACSNIATTICKAVERGYDKYAGYFLVFLKTLQQLMISLGFSINQTLTADIVSPILNSDWYLYLSVILPAPLGGFNYLNLSRLFVRNIGDPVTASFADLKRLITSGVLHPSVLGQIFAQKPGTSKFLDWASDPYSANLPSAQSITKLIKNLTGRVVLSQSPNPLLQGLFHINSEEEDEALAKFLMDRSIIIPRAAHEILANSMTGARESLAGLLDTTKGLIKTGLMNGGLSHNLLKKLQNYDYTQFSHLLCLLTVKPANIKVSVDYCSVDLAIMLRHQMRRDLALGRPIYGLEVPDMLECMTGVLLRGATLCQQCAIGSQYYGWFFVPAELELDEVHGSSNSIRVPYTGSVTEERTEIQVGQSRHSSRSLKAAIRIATVYTWAFGDSDQSWEESWYLASQRANLTIDELKLLTPVSTATNLAHRLRDRNTQVKYSATSQARVSRYTTISNDKLSFEIDGDKVDTNFIYQQSMLLGLSILEDFFRVQNFTGTLNTILHLHADVHCCVKKMIDHPKVEPYRPLPTLTSVTCNRLLYDDEPLGSEDQNRLYHQIFQSSMPHFPLWDRTEFPLWDRTELINTLASSLASTVIDVISQSEHDHLNESLALQAPDDIGTLITEHLLVDPRKYSLYLGLYIATNWALEIHYRRPEGRSEMRDTLYGLLIRTSRASFGILINALTHPKIFNKWLAIGLISPAFGPTLQTQDLHKLVVNYLCDCYDMYMLGWLQGHSVDLKYLICESDEYVIQSRIDLVQARHLAFLVDLYSCSKACPRIRGLTSIEKCAVLDQYIKMAQTENVGGKHWYLKIKQIECYPSTLTYLRRGVVKQIRLRGISNLGDLGQAFKSKEVEACDDLPLRNAPGDSFSHSNNTSVEDVTSVFRELETNHKRTPIGSVVTEFYAFHSFRRIGVNSTACYKGLEICRFLTTSLNYNTPRLFVGEGAGSIMSTFSLYFPGSTTYYNTGVSSEVGIGQRELTVEPAEPYLINRTRASGSMNKIEYIPLFNGSPDVTWIGNDQTYIYILSAIKPSSLGLMHSDIEGSWEKSPEQIAREYAHILSLSLLLLDLDGILVQKLMPKGNDHTVSYIKLILQYFSGVYFFYPTYSNPCSTEVYLVALYPRMNKLISPDKIFTAILRPAENWGSSLVEHILSVKGKHLVRYQSALTSTVKDSRTDMSLNRLNDMEKWLLNQGFELNGPWVLEKFACSQLLTDEDAFSRSIQSQLREAAYWIKEGLPDSLFMMPYQVRFESQIAETLRSLARRVTVLWFFRSSREEGCSLLRSIVRSRKLVVSSVSPQSVFLRNKSYTAIIWDYLGPAGIIIHLETPEQKLWQKLFGYRCLLTDTT</sequence>
<comment type="subcellular location">
    <subcellularLocation>
        <location evidence="22">Virion</location>
    </subcellularLocation>
    <subcellularLocation>
        <location evidence="22">Host cytoplasm</location>
    </subcellularLocation>
</comment>
<keyword evidence="27" id="KW-1185">Reference proteome</keyword>
<comment type="catalytic activity">
    <reaction evidence="19 22">
        <text>a 5'-end (5'-triphosphoguanosine)-adenylyl-adenylyl-cytidylyl-adenosine in mRNA + S-adenosyl-L-methionine = a 5'-end (5'-triphosphoguanosine)-(2'-O-methyladenylyl)-adenylyl-cytidylyl-adenosine in mRNA + S-adenosyl-L-homocysteine + H(+)</text>
        <dbReference type="Rhea" id="RHEA:65380"/>
        <dbReference type="Rhea" id="RHEA-COMP:16797"/>
        <dbReference type="Rhea" id="RHEA-COMP:16801"/>
        <dbReference type="ChEBI" id="CHEBI:15378"/>
        <dbReference type="ChEBI" id="CHEBI:57856"/>
        <dbReference type="ChEBI" id="CHEBI:59789"/>
        <dbReference type="ChEBI" id="CHEBI:156482"/>
        <dbReference type="ChEBI" id="CHEBI:156484"/>
    </reaction>
</comment>
<dbReference type="GO" id="GO:0005524">
    <property type="term" value="F:ATP binding"/>
    <property type="evidence" value="ECO:0007669"/>
    <property type="project" value="UniProtKB-KW"/>
</dbReference>
<evidence type="ECO:0000256" key="16">
    <source>
        <dbReference type="ARBA" id="ARBA00023268"/>
    </source>
</evidence>
<evidence type="ECO:0000259" key="25">
    <source>
        <dbReference type="PROSITE" id="PS51590"/>
    </source>
</evidence>
<comment type="catalytic activity">
    <reaction evidence="21 22">
        <text>GTP + H2O = GDP + phosphate + H(+)</text>
        <dbReference type="Rhea" id="RHEA:19669"/>
        <dbReference type="ChEBI" id="CHEBI:15377"/>
        <dbReference type="ChEBI" id="CHEBI:15378"/>
        <dbReference type="ChEBI" id="CHEBI:37565"/>
        <dbReference type="ChEBI" id="CHEBI:43474"/>
        <dbReference type="ChEBI" id="CHEBI:58189"/>
    </reaction>
</comment>
<evidence type="ECO:0000256" key="20">
    <source>
        <dbReference type="ARBA" id="ARBA00047370"/>
    </source>
</evidence>
<dbReference type="GO" id="GO:0003968">
    <property type="term" value="F:RNA-directed RNA polymerase activity"/>
    <property type="evidence" value="ECO:0007669"/>
    <property type="project" value="UniProtKB-KW"/>
</dbReference>
<keyword evidence="8 22" id="KW-0548">Nucleotidyltransferase</keyword>
<dbReference type="Pfam" id="PF00946">
    <property type="entry name" value="Mononeg_RNA_pol"/>
    <property type="match status" value="1"/>
</dbReference>
<evidence type="ECO:0000256" key="11">
    <source>
        <dbReference type="ARBA" id="ARBA00022840"/>
    </source>
</evidence>
<dbReference type="Proteomes" id="UP000153605">
    <property type="component" value="Segment"/>
</dbReference>
<dbReference type="GO" id="GO:0044423">
    <property type="term" value="C:virion component"/>
    <property type="evidence" value="ECO:0007669"/>
    <property type="project" value="UniProtKB-KW"/>
</dbReference>